<dbReference type="PANTHER" id="PTHR31170:SF9">
    <property type="entry name" value="PROTEIN, PUTATIVE (DUF247)-RELATED"/>
    <property type="match status" value="1"/>
</dbReference>
<name>A0A151T4Q4_CAJCA</name>
<reference evidence="1 2" key="1">
    <citation type="journal article" date="2012" name="Nat. Biotechnol.">
        <title>Draft genome sequence of pigeonpea (Cajanus cajan), an orphan legume crop of resource-poor farmers.</title>
        <authorList>
            <person name="Varshney R.K."/>
            <person name="Chen W."/>
            <person name="Li Y."/>
            <person name="Bharti A.K."/>
            <person name="Saxena R.K."/>
            <person name="Schlueter J.A."/>
            <person name="Donoghue M.T."/>
            <person name="Azam S."/>
            <person name="Fan G."/>
            <person name="Whaley A.M."/>
            <person name="Farmer A.D."/>
            <person name="Sheridan J."/>
            <person name="Iwata A."/>
            <person name="Tuteja R."/>
            <person name="Penmetsa R.V."/>
            <person name="Wu W."/>
            <person name="Upadhyaya H.D."/>
            <person name="Yang S.P."/>
            <person name="Shah T."/>
            <person name="Saxena K.B."/>
            <person name="Michael T."/>
            <person name="McCombie W.R."/>
            <person name="Yang B."/>
            <person name="Zhang G."/>
            <person name="Yang H."/>
            <person name="Wang J."/>
            <person name="Spillane C."/>
            <person name="Cook D.R."/>
            <person name="May G.D."/>
            <person name="Xu X."/>
            <person name="Jackson S.A."/>
        </authorList>
    </citation>
    <scope>NUCLEOTIDE SEQUENCE [LARGE SCALE GENOMIC DNA]</scope>
    <source>
        <strain evidence="2">cv. Asha</strain>
    </source>
</reference>
<accession>A0A151T4Q4</accession>
<dbReference type="PANTHER" id="PTHR31170">
    <property type="entry name" value="BNAC04G53230D PROTEIN"/>
    <property type="match status" value="1"/>
</dbReference>
<dbReference type="EMBL" id="CM003610">
    <property type="protein sequence ID" value="KYP62032.1"/>
    <property type="molecule type" value="Genomic_DNA"/>
</dbReference>
<evidence type="ECO:0000313" key="1">
    <source>
        <dbReference type="EMBL" id="KYP62032.1"/>
    </source>
</evidence>
<dbReference type="Proteomes" id="UP000075243">
    <property type="component" value="Chromosome 8"/>
</dbReference>
<keyword evidence="2" id="KW-1185">Reference proteome</keyword>
<evidence type="ECO:0000313" key="2">
    <source>
        <dbReference type="Proteomes" id="UP000075243"/>
    </source>
</evidence>
<dbReference type="STRING" id="3821.A0A151T4Q4"/>
<dbReference type="Pfam" id="PF03140">
    <property type="entry name" value="DUF247"/>
    <property type="match status" value="1"/>
</dbReference>
<dbReference type="OMA" id="EVFMANV"/>
<gene>
    <name evidence="1" type="ORF">KK1_016549</name>
</gene>
<dbReference type="Gramene" id="C.cajan_16080.t">
    <property type="protein sequence ID" value="C.cajan_16080.t.cds1"/>
    <property type="gene ID" value="C.cajan_16080"/>
</dbReference>
<protein>
    <submittedName>
        <fullName evidence="1">Uncharacterized protein</fullName>
    </submittedName>
</protein>
<organism evidence="1 2">
    <name type="scientific">Cajanus cajan</name>
    <name type="common">Pigeon pea</name>
    <name type="synonym">Cajanus indicus</name>
    <dbReference type="NCBI Taxonomy" id="3821"/>
    <lineage>
        <taxon>Eukaryota</taxon>
        <taxon>Viridiplantae</taxon>
        <taxon>Streptophyta</taxon>
        <taxon>Embryophyta</taxon>
        <taxon>Tracheophyta</taxon>
        <taxon>Spermatophyta</taxon>
        <taxon>Magnoliopsida</taxon>
        <taxon>eudicotyledons</taxon>
        <taxon>Gunneridae</taxon>
        <taxon>Pentapetalae</taxon>
        <taxon>rosids</taxon>
        <taxon>fabids</taxon>
        <taxon>Fabales</taxon>
        <taxon>Fabaceae</taxon>
        <taxon>Papilionoideae</taxon>
        <taxon>50 kb inversion clade</taxon>
        <taxon>NPAAA clade</taxon>
        <taxon>indigoferoid/millettioid clade</taxon>
        <taxon>Phaseoleae</taxon>
        <taxon>Cajanus</taxon>
    </lineage>
</organism>
<sequence>MLLCDNTEIRFRNTVAFEQCQYLSSPNVTEDLFILHFLINVDKDVNILVDNKIIVNLMGYTNAVATMINNLFSNVYLPHISKEYSSICDDLKNFYENPRNKYKAIFMRQHFNTPWKI</sequence>
<dbReference type="InterPro" id="IPR004158">
    <property type="entry name" value="DUF247_pln"/>
</dbReference>
<dbReference type="AlphaFoldDB" id="A0A151T4Q4"/>
<proteinExistence type="predicted"/>